<evidence type="ECO:0000313" key="2">
    <source>
        <dbReference type="Proteomes" id="UP000095284"/>
    </source>
</evidence>
<dbReference type="AlphaFoldDB" id="A0A1I7RSQ0"/>
<feature type="region of interest" description="Disordered" evidence="1">
    <location>
        <begin position="38"/>
        <end position="57"/>
    </location>
</feature>
<organism evidence="2 3">
    <name type="scientific">Bursaphelenchus xylophilus</name>
    <name type="common">Pinewood nematode worm</name>
    <name type="synonym">Aphelenchoides xylophilus</name>
    <dbReference type="NCBI Taxonomy" id="6326"/>
    <lineage>
        <taxon>Eukaryota</taxon>
        <taxon>Metazoa</taxon>
        <taxon>Ecdysozoa</taxon>
        <taxon>Nematoda</taxon>
        <taxon>Chromadorea</taxon>
        <taxon>Rhabditida</taxon>
        <taxon>Tylenchina</taxon>
        <taxon>Tylenchomorpha</taxon>
        <taxon>Aphelenchoidea</taxon>
        <taxon>Aphelenchoididae</taxon>
        <taxon>Bursaphelenchus</taxon>
    </lineage>
</organism>
<reference evidence="3" key="1">
    <citation type="submission" date="2016-11" db="UniProtKB">
        <authorList>
            <consortium name="WormBaseParasite"/>
        </authorList>
    </citation>
    <scope>IDENTIFICATION</scope>
</reference>
<protein>
    <submittedName>
        <fullName evidence="3">EKA-like protein</fullName>
    </submittedName>
</protein>
<dbReference type="Proteomes" id="UP000095284">
    <property type="component" value="Unplaced"/>
</dbReference>
<sequence length="86" mass="9132">MPIQSTAPGEVVISAAPQMRNFKKETTKFVPAALQVRRPATQPKSKPISRTPIGQSGGQIIAAPAVGGKSADQTCDEFLREISDLL</sequence>
<evidence type="ECO:0000313" key="3">
    <source>
        <dbReference type="WBParaSite" id="BXY_0375400.1"/>
    </source>
</evidence>
<name>A0A1I7RSQ0_BURXY</name>
<accession>A0A1I7RSQ0</accession>
<evidence type="ECO:0000256" key="1">
    <source>
        <dbReference type="SAM" id="MobiDB-lite"/>
    </source>
</evidence>
<dbReference type="WBParaSite" id="BXY_0375400.1">
    <property type="protein sequence ID" value="BXY_0375400.1"/>
    <property type="gene ID" value="BXY_0375400"/>
</dbReference>
<proteinExistence type="predicted"/>